<sequence>MPPFEDLYEPCVSCRAPCNDVLNANTDPRVDDRYIPRGFYSDAQPGEPVLMFLAMNPGGGRGGLLEPPGYYAVNHPRHVLDIHRAFLDEQFNRPRRGFHRKLKLQVSAFLNVPTQVAMRFAVFTELFKCTTPGDGMASTQTVDRCVELHLTREIREWQPLAVIPLGEAVRNWIAEHPAVFHGIPVIRLMHPSYYGRSDEEFRQEAASAFERLPVDTQIRIRHILADAEHEE</sequence>
<evidence type="ECO:0008006" key="3">
    <source>
        <dbReference type="Google" id="ProtNLM"/>
    </source>
</evidence>
<dbReference type="EMBL" id="CP032321">
    <property type="protein sequence ID" value="QCN95311.1"/>
    <property type="molecule type" value="Genomic_DNA"/>
</dbReference>
<dbReference type="InterPro" id="IPR036895">
    <property type="entry name" value="Uracil-DNA_glycosylase-like_sf"/>
</dbReference>
<evidence type="ECO:0000313" key="1">
    <source>
        <dbReference type="EMBL" id="QCN95311.1"/>
    </source>
</evidence>
<dbReference type="Proteomes" id="UP000298595">
    <property type="component" value="Chromosome"/>
</dbReference>
<reference evidence="1 2" key="1">
    <citation type="submission" date="2018-09" db="EMBL/GenBank/DDBJ databases">
        <title>Whole genome based analysis of evolution and adaptive divergence in Indian and Brazilian strains of Azospirillum brasilense.</title>
        <authorList>
            <person name="Singh C."/>
            <person name="Tripathi A.K."/>
        </authorList>
    </citation>
    <scope>NUCLEOTIDE SEQUENCE [LARGE SCALE GENOMIC DNA]</scope>
    <source>
        <strain evidence="1 2">MTCC4035</strain>
    </source>
</reference>
<dbReference type="Gene3D" id="3.40.470.10">
    <property type="entry name" value="Uracil-DNA glycosylase-like domain"/>
    <property type="match status" value="1"/>
</dbReference>
<protein>
    <recommendedName>
        <fullName evidence="3">Uracil-DNA glycosylase</fullName>
    </recommendedName>
</protein>
<dbReference type="SUPFAM" id="SSF52141">
    <property type="entry name" value="Uracil-DNA glycosylase-like"/>
    <property type="match status" value="1"/>
</dbReference>
<proteinExistence type="predicted"/>
<name>A0A4D8PIZ2_9PROT</name>
<accession>A0A4D8PIZ2</accession>
<dbReference type="AlphaFoldDB" id="A0A4D8PIZ2"/>
<dbReference type="KEGG" id="aare:D3093_08615"/>
<evidence type="ECO:0000313" key="2">
    <source>
        <dbReference type="Proteomes" id="UP000298595"/>
    </source>
</evidence>
<organism evidence="1 2">
    <name type="scientific">Azospirillum argentinense</name>
    <dbReference type="NCBI Taxonomy" id="2970906"/>
    <lineage>
        <taxon>Bacteria</taxon>
        <taxon>Pseudomonadati</taxon>
        <taxon>Pseudomonadota</taxon>
        <taxon>Alphaproteobacteria</taxon>
        <taxon>Rhodospirillales</taxon>
        <taxon>Azospirillaceae</taxon>
        <taxon>Azospirillum</taxon>
    </lineage>
</organism>
<gene>
    <name evidence="1" type="ORF">D3093_08615</name>
</gene>